<name>A0A425DJ16_APHAT</name>
<protein>
    <recommendedName>
        <fullName evidence="4">Methyltransferase type 11 domain-containing protein</fullName>
    </recommendedName>
</protein>
<dbReference type="SUPFAM" id="SSF53335">
    <property type="entry name" value="S-adenosyl-L-methionine-dependent methyltransferases"/>
    <property type="match status" value="1"/>
</dbReference>
<evidence type="ECO:0000313" key="6">
    <source>
        <dbReference type="Proteomes" id="UP000284702"/>
    </source>
</evidence>
<comment type="caution">
    <text evidence="5">The sequence shown here is derived from an EMBL/GenBank/DDBJ whole genome shotgun (WGS) entry which is preliminary data.</text>
</comment>
<dbReference type="Gene3D" id="3.40.50.150">
    <property type="entry name" value="Vaccinia Virus protein VP39"/>
    <property type="match status" value="1"/>
</dbReference>
<proteinExistence type="inferred from homology"/>
<dbReference type="VEuPathDB" id="FungiDB:H257_11262"/>
<dbReference type="InterPro" id="IPR013216">
    <property type="entry name" value="Methyltransf_11"/>
</dbReference>
<reference evidence="5" key="1">
    <citation type="submission" date="2018-07" db="EMBL/GenBank/DDBJ databases">
        <title>Annotation of Aphanomyces astaci genome assembly.</title>
        <authorList>
            <person name="Studholme D.J."/>
        </authorList>
    </citation>
    <scope>NUCLEOTIDE SEQUENCE [LARGE SCALE GENOMIC DNA]</scope>
    <source>
        <strain evidence="5">Pc</strain>
    </source>
</reference>
<feature type="domain" description="Methyltransferase type 11" evidence="4">
    <location>
        <begin position="69"/>
        <end position="157"/>
    </location>
</feature>
<dbReference type="InterPro" id="IPR051052">
    <property type="entry name" value="Diverse_substrate_MTase"/>
</dbReference>
<evidence type="ECO:0000256" key="3">
    <source>
        <dbReference type="ARBA" id="ARBA00022679"/>
    </source>
</evidence>
<evidence type="ECO:0000313" key="5">
    <source>
        <dbReference type="EMBL" id="RQM29344.1"/>
    </source>
</evidence>
<keyword evidence="2" id="KW-0489">Methyltransferase</keyword>
<keyword evidence="3" id="KW-0808">Transferase</keyword>
<organism evidence="5 6">
    <name type="scientific">Aphanomyces astaci</name>
    <name type="common">Crayfish plague agent</name>
    <dbReference type="NCBI Taxonomy" id="112090"/>
    <lineage>
        <taxon>Eukaryota</taxon>
        <taxon>Sar</taxon>
        <taxon>Stramenopiles</taxon>
        <taxon>Oomycota</taxon>
        <taxon>Saprolegniomycetes</taxon>
        <taxon>Saprolegniales</taxon>
        <taxon>Verrucalvaceae</taxon>
        <taxon>Aphanomyces</taxon>
    </lineage>
</organism>
<dbReference type="GO" id="GO:0008757">
    <property type="term" value="F:S-adenosylmethionine-dependent methyltransferase activity"/>
    <property type="evidence" value="ECO:0007669"/>
    <property type="project" value="InterPro"/>
</dbReference>
<dbReference type="InterPro" id="IPR029063">
    <property type="entry name" value="SAM-dependent_MTases_sf"/>
</dbReference>
<gene>
    <name evidence="5" type="ORF">B5M09_012358</name>
</gene>
<dbReference type="PANTHER" id="PTHR44942">
    <property type="entry name" value="METHYLTRANSF_11 DOMAIN-CONTAINING PROTEIN"/>
    <property type="match status" value="1"/>
</dbReference>
<evidence type="ECO:0000256" key="1">
    <source>
        <dbReference type="ARBA" id="ARBA00008361"/>
    </source>
</evidence>
<comment type="similarity">
    <text evidence="1">Belongs to the methyltransferase superfamily.</text>
</comment>
<keyword evidence="6" id="KW-1185">Reference proteome</keyword>
<accession>A0A425DJ16</accession>
<dbReference type="CDD" id="cd02440">
    <property type="entry name" value="AdoMet_MTases"/>
    <property type="match status" value="1"/>
</dbReference>
<dbReference type="EMBL" id="MZMZ02001429">
    <property type="protein sequence ID" value="RQM29344.1"/>
    <property type="molecule type" value="Genomic_DNA"/>
</dbReference>
<dbReference type="Proteomes" id="UP000284702">
    <property type="component" value="Unassembled WGS sequence"/>
</dbReference>
<dbReference type="Pfam" id="PF08241">
    <property type="entry name" value="Methyltransf_11"/>
    <property type="match status" value="1"/>
</dbReference>
<evidence type="ECO:0000256" key="2">
    <source>
        <dbReference type="ARBA" id="ARBA00022603"/>
    </source>
</evidence>
<evidence type="ECO:0000259" key="4">
    <source>
        <dbReference type="Pfam" id="PF08241"/>
    </source>
</evidence>
<dbReference type="GO" id="GO:0032259">
    <property type="term" value="P:methylation"/>
    <property type="evidence" value="ECO:0007669"/>
    <property type="project" value="UniProtKB-KW"/>
</dbReference>
<sequence>MTCTTYIPPKCPESRNLIRLDARTSGSPWLQARAGFVNGSLYEKARPDFPREALVHLIPPSLSRSSRVLDVGSGTGKFTSLLASHFDSLVAVEPSESMRTEFKARHPSITCVDGTAEHLPFPDASQDAIYLAQTFHWCANAAALHDMSRVLTSNGFLGLIWNLEDDRTSWVRDLRAIYEQFDVVAPQYRTGQWELAFRSNEHAFEYPLQHIRLEHLVPGDTTEHVWLRVLSKSYIHSQPQDVIDSVKAEVDAILDTATFERDGSGRILYPYVTDMYWTHKK</sequence>
<dbReference type="AlphaFoldDB" id="A0A425DJ16"/>
<dbReference type="PANTHER" id="PTHR44942:SF4">
    <property type="entry name" value="METHYLTRANSFERASE TYPE 11 DOMAIN-CONTAINING PROTEIN"/>
    <property type="match status" value="1"/>
</dbReference>